<evidence type="ECO:0000259" key="3">
    <source>
        <dbReference type="Pfam" id="PF24883"/>
    </source>
</evidence>
<feature type="non-terminal residue" evidence="4">
    <location>
        <position position="745"/>
    </location>
</feature>
<dbReference type="InterPro" id="IPR056884">
    <property type="entry name" value="NPHP3-like_N"/>
</dbReference>
<dbReference type="Gene3D" id="3.40.50.300">
    <property type="entry name" value="P-loop containing nucleotide triphosphate hydrolases"/>
    <property type="match status" value="1"/>
</dbReference>
<keyword evidence="5" id="KW-1185">Reference proteome</keyword>
<accession>A0ABR2ZAM0</accession>
<evidence type="ECO:0000313" key="4">
    <source>
        <dbReference type="EMBL" id="KAL0057828.1"/>
    </source>
</evidence>
<comment type="caution">
    <text evidence="4">The sequence shown here is derived from an EMBL/GenBank/DDBJ whole genome shotgun (WGS) entry which is preliminary data.</text>
</comment>
<dbReference type="EMBL" id="JBBXMP010000427">
    <property type="protein sequence ID" value="KAL0057828.1"/>
    <property type="molecule type" value="Genomic_DNA"/>
</dbReference>
<feature type="domain" description="Nephrocystin 3-like N-terminal" evidence="3">
    <location>
        <begin position="71"/>
        <end position="245"/>
    </location>
</feature>
<dbReference type="SUPFAM" id="SSF52540">
    <property type="entry name" value="P-loop containing nucleoside triphosphate hydrolases"/>
    <property type="match status" value="1"/>
</dbReference>
<dbReference type="Gene3D" id="3.30.200.20">
    <property type="entry name" value="Phosphorylase Kinase, domain 1"/>
    <property type="match status" value="1"/>
</dbReference>
<evidence type="ECO:0000313" key="5">
    <source>
        <dbReference type="Proteomes" id="UP001437256"/>
    </source>
</evidence>
<name>A0ABR2ZAM0_9AGAR</name>
<feature type="compositionally biased region" description="Acidic residues" evidence="2">
    <location>
        <begin position="531"/>
        <end position="554"/>
    </location>
</feature>
<dbReference type="InterPro" id="IPR011009">
    <property type="entry name" value="Kinase-like_dom_sf"/>
</dbReference>
<dbReference type="Pfam" id="PF24883">
    <property type="entry name" value="NPHP3_N"/>
    <property type="match status" value="1"/>
</dbReference>
<dbReference type="PANTHER" id="PTHR10039:SF14">
    <property type="entry name" value="NACHT DOMAIN-CONTAINING PROTEIN"/>
    <property type="match status" value="1"/>
</dbReference>
<protein>
    <recommendedName>
        <fullName evidence="3">Nephrocystin 3-like N-terminal domain-containing protein</fullName>
    </recommendedName>
</protein>
<organism evidence="4 5">
    <name type="scientific">Marasmius tenuissimus</name>
    <dbReference type="NCBI Taxonomy" id="585030"/>
    <lineage>
        <taxon>Eukaryota</taxon>
        <taxon>Fungi</taxon>
        <taxon>Dikarya</taxon>
        <taxon>Basidiomycota</taxon>
        <taxon>Agaricomycotina</taxon>
        <taxon>Agaricomycetes</taxon>
        <taxon>Agaricomycetidae</taxon>
        <taxon>Agaricales</taxon>
        <taxon>Marasmiineae</taxon>
        <taxon>Marasmiaceae</taxon>
        <taxon>Marasmius</taxon>
    </lineage>
</organism>
<dbReference type="InterPro" id="IPR027417">
    <property type="entry name" value="P-loop_NTPase"/>
</dbReference>
<dbReference type="PANTHER" id="PTHR10039">
    <property type="entry name" value="AMELOGENIN"/>
    <property type="match status" value="1"/>
</dbReference>
<evidence type="ECO:0000256" key="1">
    <source>
        <dbReference type="ARBA" id="ARBA00022737"/>
    </source>
</evidence>
<dbReference type="Proteomes" id="UP001437256">
    <property type="component" value="Unassembled WGS sequence"/>
</dbReference>
<dbReference type="SUPFAM" id="SSF56112">
    <property type="entry name" value="Protein kinase-like (PK-like)"/>
    <property type="match status" value="1"/>
</dbReference>
<reference evidence="4 5" key="1">
    <citation type="submission" date="2024-05" db="EMBL/GenBank/DDBJ databases">
        <title>A draft genome resource for the thread blight pathogen Marasmius tenuissimus strain MS-2.</title>
        <authorList>
            <person name="Yulfo-Soto G.E."/>
            <person name="Baruah I.K."/>
            <person name="Amoako-Attah I."/>
            <person name="Bukari Y."/>
            <person name="Meinhardt L.W."/>
            <person name="Bailey B.A."/>
            <person name="Cohen S.P."/>
        </authorList>
    </citation>
    <scope>NUCLEOTIDE SEQUENCE [LARGE SCALE GENOMIC DNA]</scope>
    <source>
        <strain evidence="4 5">MS-2</strain>
    </source>
</reference>
<evidence type="ECO:0000256" key="2">
    <source>
        <dbReference type="SAM" id="MobiDB-lite"/>
    </source>
</evidence>
<keyword evidence="1" id="KW-0677">Repeat</keyword>
<feature type="region of interest" description="Disordered" evidence="2">
    <location>
        <begin position="531"/>
        <end position="610"/>
    </location>
</feature>
<gene>
    <name evidence="4" type="ORF">AAF712_015519</name>
</gene>
<sequence>MNGEIEYTGGLSLQTINYGSDQVISNNTFINLSHKTLWDAVADVGASHTAEQQYERGECLEGTRVEHRRIIHEWAQAGRQGSPLFWLTGAAGVGKTAIAMSAAKACEQEGLLVSSFFFSRSDLRRNNPQSLWLSVAHGLSSKMPGTRHLIEQRISKDPKILQATMEDQFRELVCDPITRQSGLWSFSLANAILSMISTVRVPSIVIIDGFDECGDEATQLRILRIIRDAVQQSPPIPLRFLICSRPESWIREAFTSGPFRGLLEVLPLDDEFGAAEDITKYFRHHFQEIVSNPKYKHILFPDPWPSQEDLETLLDRSCNQFLYVKSVVRLITLASNHPVNELRLILDNSPTNRHTLERLYYPELDGLYHTILAATPYREKVHTILVAILVLPTIKYPDIDPWVLERYLPPTPAHIELLLGLSEGQVVLMLRGMHSVLRIGGQTDEITLHHTSFRDFLVDQIRSGYFHIDLAAQKHIVAQRWLETLTTNKMLVSSSDLVADAHEDVSSFEEVNTEEDFDDDEGTYRLELNLDEEMFYEPVNETDDGDDSESDSTSEDLPPTTPPGEAQKYEEESLSNSDTHCGTISEKAAERTSPTEVTGPAEGIRADEESERVQAFFKDDTKCRNVLDTRGDEAQRWLDLLQALTAYPEITKQSRSTIFKIMWRLSKKSRMYPKCLKINNVKKLDEYPVAAGGMGDVYKGEIAAEIVCLKVVKVYQTSDVQQGINEFMQEAIVWQQLRHPNILPF</sequence>
<proteinExistence type="predicted"/>